<evidence type="ECO:0000256" key="8">
    <source>
        <dbReference type="ARBA" id="ARBA00022989"/>
    </source>
</evidence>
<keyword evidence="7" id="KW-0630">Potassium</keyword>
<dbReference type="InterPro" id="IPR038770">
    <property type="entry name" value="Na+/solute_symporter_sf"/>
</dbReference>
<comment type="caution">
    <text evidence="13">The sequence shown here is derived from an EMBL/GenBank/DDBJ whole genome shotgun (WGS) entry which is preliminary data.</text>
</comment>
<dbReference type="Pfam" id="PF02254">
    <property type="entry name" value="TrkA_N"/>
    <property type="match status" value="1"/>
</dbReference>
<evidence type="ECO:0000313" key="14">
    <source>
        <dbReference type="Proteomes" id="UP001481413"/>
    </source>
</evidence>
<keyword evidence="4" id="KW-0050">Antiport</keyword>
<dbReference type="EMBL" id="BAABWH010000005">
    <property type="protein sequence ID" value="GAA6145893.1"/>
    <property type="molecule type" value="Genomic_DNA"/>
</dbReference>
<dbReference type="PANTHER" id="PTHR46157">
    <property type="entry name" value="K(+) EFFLUX ANTIPORTER 3, CHLOROPLASTIC"/>
    <property type="match status" value="1"/>
</dbReference>
<sequence length="613" mass="66568">MHEVGFLMQAFVFLAAAVIAVPIAARLGLGSVLGYLCAGAVIGPFALGLIGQDIEEVMHFAEFGVVMMLFLVGLELDPSLLWRMRMPIVGMGGLQVVLTTGAITAIAWQFTYSWQHALIIGMVLSLSSTAIVLQTLNEKGLMKNESGQSAFAVLLFQDIAVIPMLALLPLLAVTEVGTFSDKHLLPGWQSALLVLGVVVGIVVVGRWLSRSVFRIIAQTRLREMFTATALLLVVGIAVLMEQVGLSPALGTFVAGVVLANSEYRHELEAEVEPFKGLLLALFFISVGASIDFALLAAEPLVIMAMVGALVLVKMVILLVLGKVFGLTSRSNAIFTFSLAQGGEFAFVLFSYASAQDVLPQTIIQPLTLVVALSMALTPLLFVINERLVLPRLGVKSQAGSRPLDALEKAEGKAILVGFGRFGQIVGRLLRMNGFEITVLEHDAQQVDLVRSFGHKVYYGDAARMDLLETAGIDEVDLLVLAIDDHARMLKTIHQVKRHHPQIKILARAAGRREAAELIHAGADHIERETFDSALSMGRKALSLMGFRAYQAQRAAQLFKHHDKKSLYALSEVIEDDKKYITVAKQHATDLEKVLRSDDQANTDLDDRGWDSGS</sequence>
<feature type="transmembrane region" description="Helical" evidence="11">
    <location>
        <begin position="300"/>
        <end position="320"/>
    </location>
</feature>
<accession>A0ABQ0A0H6</accession>
<dbReference type="Gene3D" id="1.20.1530.20">
    <property type="match status" value="1"/>
</dbReference>
<evidence type="ECO:0000313" key="13">
    <source>
        <dbReference type="EMBL" id="GAA6145893.1"/>
    </source>
</evidence>
<dbReference type="Gene3D" id="3.40.50.720">
    <property type="entry name" value="NAD(P)-binding Rossmann-like Domain"/>
    <property type="match status" value="1"/>
</dbReference>
<evidence type="ECO:0000256" key="5">
    <source>
        <dbReference type="ARBA" id="ARBA00022538"/>
    </source>
</evidence>
<evidence type="ECO:0000256" key="10">
    <source>
        <dbReference type="ARBA" id="ARBA00023136"/>
    </source>
</evidence>
<keyword evidence="5" id="KW-0633">Potassium transport</keyword>
<proteinExistence type="inferred from homology"/>
<keyword evidence="14" id="KW-1185">Reference proteome</keyword>
<evidence type="ECO:0000256" key="1">
    <source>
        <dbReference type="ARBA" id="ARBA00004141"/>
    </source>
</evidence>
<dbReference type="InterPro" id="IPR036291">
    <property type="entry name" value="NAD(P)-bd_dom_sf"/>
</dbReference>
<feature type="transmembrane region" description="Helical" evidence="11">
    <location>
        <begin position="32"/>
        <end position="51"/>
    </location>
</feature>
<evidence type="ECO:0000256" key="11">
    <source>
        <dbReference type="SAM" id="Phobius"/>
    </source>
</evidence>
<dbReference type="SUPFAM" id="SSF51735">
    <property type="entry name" value="NAD(P)-binding Rossmann-fold domains"/>
    <property type="match status" value="1"/>
</dbReference>
<protein>
    <submittedName>
        <fullName evidence="13">Glutathione-regulated potassium-efflux system protein KefC</fullName>
    </submittedName>
</protein>
<dbReference type="Proteomes" id="UP001481413">
    <property type="component" value="Unassembled WGS sequence"/>
</dbReference>
<feature type="transmembrane region" description="Helical" evidence="11">
    <location>
        <begin position="363"/>
        <end position="383"/>
    </location>
</feature>
<reference evidence="13 14" key="1">
    <citation type="submission" date="2024-04" db="EMBL/GenBank/DDBJ databases">
        <title>Draft genome sequence of Thalassolituus maritimus NBRC 116585.</title>
        <authorList>
            <person name="Miyakawa T."/>
            <person name="Kusuya Y."/>
            <person name="Miura T."/>
        </authorList>
    </citation>
    <scope>NUCLEOTIDE SEQUENCE [LARGE SCALE GENOMIC DNA]</scope>
    <source>
        <strain evidence="13 14">5NW40-0001</strain>
    </source>
</reference>
<organism evidence="13 14">
    <name type="scientific">Thalassolituus maritimus</name>
    <dbReference type="NCBI Taxonomy" id="484498"/>
    <lineage>
        <taxon>Bacteria</taxon>
        <taxon>Pseudomonadati</taxon>
        <taxon>Pseudomonadota</taxon>
        <taxon>Gammaproteobacteria</taxon>
        <taxon>Oceanospirillales</taxon>
        <taxon>Oceanospirillaceae</taxon>
        <taxon>Thalassolituus</taxon>
    </lineage>
</organism>
<feature type="domain" description="RCK N-terminal" evidence="12">
    <location>
        <begin position="410"/>
        <end position="526"/>
    </location>
</feature>
<keyword evidence="3" id="KW-0813">Transport</keyword>
<evidence type="ECO:0000256" key="4">
    <source>
        <dbReference type="ARBA" id="ARBA00022449"/>
    </source>
</evidence>
<comment type="similarity">
    <text evidence="2">Belongs to the monovalent cation:proton antiporter 2 (CPA2) transporter (TC 2.A.37) family.</text>
</comment>
<name>A0ABQ0A0H6_9GAMM</name>
<feature type="transmembrane region" description="Helical" evidence="11">
    <location>
        <begin position="221"/>
        <end position="239"/>
    </location>
</feature>
<comment type="subcellular location">
    <subcellularLocation>
        <location evidence="1">Membrane</location>
        <topology evidence="1">Multi-pass membrane protein</topology>
    </subcellularLocation>
</comment>
<feature type="transmembrane region" description="Helical" evidence="11">
    <location>
        <begin position="57"/>
        <end position="76"/>
    </location>
</feature>
<gene>
    <name evidence="13" type="primary">kefC</name>
    <name evidence="13" type="ORF">NBRC116585_20110</name>
</gene>
<feature type="transmembrane region" description="Helical" evidence="11">
    <location>
        <begin position="332"/>
        <end position="351"/>
    </location>
</feature>
<feature type="transmembrane region" description="Helical" evidence="11">
    <location>
        <begin position="275"/>
        <end position="294"/>
    </location>
</feature>
<evidence type="ECO:0000259" key="12">
    <source>
        <dbReference type="PROSITE" id="PS51201"/>
    </source>
</evidence>
<evidence type="ECO:0000256" key="6">
    <source>
        <dbReference type="ARBA" id="ARBA00022692"/>
    </source>
</evidence>
<dbReference type="InterPro" id="IPR003148">
    <property type="entry name" value="RCK_N"/>
</dbReference>
<keyword evidence="6 11" id="KW-0812">Transmembrane</keyword>
<feature type="transmembrane region" description="Helical" evidence="11">
    <location>
        <begin position="149"/>
        <end position="171"/>
    </location>
</feature>
<evidence type="ECO:0000256" key="3">
    <source>
        <dbReference type="ARBA" id="ARBA00022448"/>
    </source>
</evidence>
<dbReference type="Pfam" id="PF00999">
    <property type="entry name" value="Na_H_Exchanger"/>
    <property type="match status" value="1"/>
</dbReference>
<feature type="transmembrane region" description="Helical" evidence="11">
    <location>
        <begin position="191"/>
        <end position="209"/>
    </location>
</feature>
<dbReference type="RefSeq" id="WP_353295007.1">
    <property type="nucleotide sequence ID" value="NZ_BAABWH010000005.1"/>
</dbReference>
<evidence type="ECO:0000256" key="2">
    <source>
        <dbReference type="ARBA" id="ARBA00005551"/>
    </source>
</evidence>
<dbReference type="PROSITE" id="PS51201">
    <property type="entry name" value="RCK_N"/>
    <property type="match status" value="1"/>
</dbReference>
<keyword evidence="10 11" id="KW-0472">Membrane</keyword>
<dbReference type="InterPro" id="IPR006153">
    <property type="entry name" value="Cation/H_exchanger_TM"/>
</dbReference>
<feature type="transmembrane region" description="Helical" evidence="11">
    <location>
        <begin position="6"/>
        <end position="25"/>
    </location>
</feature>
<keyword evidence="9" id="KW-0406">Ion transport</keyword>
<evidence type="ECO:0000256" key="9">
    <source>
        <dbReference type="ARBA" id="ARBA00023065"/>
    </source>
</evidence>
<dbReference type="PANTHER" id="PTHR46157:SF4">
    <property type="entry name" value="K(+) EFFLUX ANTIPORTER 3, CHLOROPLASTIC"/>
    <property type="match status" value="1"/>
</dbReference>
<feature type="transmembrane region" description="Helical" evidence="11">
    <location>
        <begin position="245"/>
        <end position="263"/>
    </location>
</feature>
<keyword evidence="8 11" id="KW-1133">Transmembrane helix</keyword>
<feature type="transmembrane region" description="Helical" evidence="11">
    <location>
        <begin position="88"/>
        <end position="110"/>
    </location>
</feature>
<feature type="transmembrane region" description="Helical" evidence="11">
    <location>
        <begin position="116"/>
        <end position="137"/>
    </location>
</feature>
<dbReference type="InterPro" id="IPR004771">
    <property type="entry name" value="K/H_exchanger"/>
</dbReference>
<evidence type="ECO:0000256" key="7">
    <source>
        <dbReference type="ARBA" id="ARBA00022958"/>
    </source>
</evidence>
<dbReference type="NCBIfam" id="TIGR00932">
    <property type="entry name" value="2a37"/>
    <property type="match status" value="1"/>
</dbReference>